<evidence type="ECO:0000259" key="14">
    <source>
        <dbReference type="PROSITE" id="PS50893"/>
    </source>
</evidence>
<dbReference type="InterPro" id="IPR017871">
    <property type="entry name" value="ABC_transporter-like_CS"/>
</dbReference>
<dbReference type="GO" id="GO:0005886">
    <property type="term" value="C:plasma membrane"/>
    <property type="evidence" value="ECO:0007669"/>
    <property type="project" value="UniProtKB-SubCell"/>
</dbReference>
<feature type="transmembrane region" description="Helical" evidence="13">
    <location>
        <begin position="71"/>
        <end position="96"/>
    </location>
</feature>
<keyword evidence="7 13" id="KW-0812">Transmembrane</keyword>
<keyword evidence="8" id="KW-0547">Nucleotide-binding</keyword>
<dbReference type="SUPFAM" id="SSF161098">
    <property type="entry name" value="MetI-like"/>
    <property type="match status" value="1"/>
</dbReference>
<dbReference type="InterPro" id="IPR035906">
    <property type="entry name" value="MetI-like_sf"/>
</dbReference>
<accession>S3KJ07</accession>
<evidence type="ECO:0000256" key="10">
    <source>
        <dbReference type="ARBA" id="ARBA00022967"/>
    </source>
</evidence>
<evidence type="ECO:0000256" key="13">
    <source>
        <dbReference type="RuleBase" id="RU363032"/>
    </source>
</evidence>
<evidence type="ECO:0000256" key="6">
    <source>
        <dbReference type="ARBA" id="ARBA00022519"/>
    </source>
</evidence>
<name>S3KJ07_TREMA</name>
<evidence type="ECO:0000256" key="5">
    <source>
        <dbReference type="ARBA" id="ARBA00022475"/>
    </source>
</evidence>
<dbReference type="EMBL" id="ATFF01000002">
    <property type="protein sequence ID" value="EPF32202.1"/>
    <property type="molecule type" value="Genomic_DNA"/>
</dbReference>
<comment type="subcellular location">
    <subcellularLocation>
        <location evidence="1">Cell inner membrane</location>
        <topology evidence="1">Peripheral membrane protein</topology>
    </subcellularLocation>
    <subcellularLocation>
        <location evidence="2 13">Cell membrane</location>
        <topology evidence="2 13">Multi-pass membrane protein</topology>
    </subcellularLocation>
</comment>
<dbReference type="InterPro" id="IPR003439">
    <property type="entry name" value="ABC_transporter-like_ATP-bd"/>
</dbReference>
<dbReference type="InterPro" id="IPR000515">
    <property type="entry name" value="MetI-like"/>
</dbReference>
<dbReference type="RefSeq" id="WP_016524499.1">
    <property type="nucleotide sequence ID" value="NZ_KE332518.1"/>
</dbReference>
<evidence type="ECO:0000256" key="11">
    <source>
        <dbReference type="ARBA" id="ARBA00022989"/>
    </source>
</evidence>
<keyword evidence="10" id="KW-1278">Translocase</keyword>
<evidence type="ECO:0000256" key="8">
    <source>
        <dbReference type="ARBA" id="ARBA00022741"/>
    </source>
</evidence>
<dbReference type="Pfam" id="PF00005">
    <property type="entry name" value="ABC_tran"/>
    <property type="match status" value="1"/>
</dbReference>
<evidence type="ECO:0000256" key="9">
    <source>
        <dbReference type="ARBA" id="ARBA00022840"/>
    </source>
</evidence>
<evidence type="ECO:0000256" key="7">
    <source>
        <dbReference type="ARBA" id="ARBA00022692"/>
    </source>
</evidence>
<dbReference type="GO" id="GO:0016887">
    <property type="term" value="F:ATP hydrolysis activity"/>
    <property type="evidence" value="ECO:0007669"/>
    <property type="project" value="InterPro"/>
</dbReference>
<comment type="similarity">
    <text evidence="13">Belongs to the binding-protein-dependent transport system permease family.</text>
</comment>
<dbReference type="HOGENOM" id="CLU_000604_70_3_12"/>
<dbReference type="CDD" id="cd06261">
    <property type="entry name" value="TM_PBP2"/>
    <property type="match status" value="1"/>
</dbReference>
<feature type="transmembrane region" description="Helical" evidence="13">
    <location>
        <begin position="117"/>
        <end position="143"/>
    </location>
</feature>
<evidence type="ECO:0000256" key="3">
    <source>
        <dbReference type="ARBA" id="ARBA00005417"/>
    </source>
</evidence>
<dbReference type="OrthoDB" id="337094at2"/>
<dbReference type="Gene3D" id="3.40.50.300">
    <property type="entry name" value="P-loop containing nucleotide triphosphate hydrolases"/>
    <property type="match status" value="1"/>
</dbReference>
<dbReference type="eggNOG" id="COG0444">
    <property type="taxonomic scope" value="Bacteria"/>
</dbReference>
<dbReference type="InterPro" id="IPR050388">
    <property type="entry name" value="ABC_Ni/Peptide_Import"/>
</dbReference>
<dbReference type="PROSITE" id="PS50928">
    <property type="entry name" value="ABC_TM1"/>
    <property type="match status" value="1"/>
</dbReference>
<dbReference type="GO" id="GO:0055085">
    <property type="term" value="P:transmembrane transport"/>
    <property type="evidence" value="ECO:0007669"/>
    <property type="project" value="InterPro"/>
</dbReference>
<reference evidence="16 17" key="1">
    <citation type="submission" date="2013-04" db="EMBL/GenBank/DDBJ databases">
        <title>The Genome Sequence of Treponema maltophilum ATCC 51939.</title>
        <authorList>
            <consortium name="The Broad Institute Genomics Platform"/>
            <person name="Earl A."/>
            <person name="Ward D."/>
            <person name="Feldgarden M."/>
            <person name="Gevers D."/>
            <person name="Leonetti C."/>
            <person name="Blanton J.M."/>
            <person name="Dewhirst F.E."/>
            <person name="Izard J."/>
            <person name="Walker B."/>
            <person name="Young S."/>
            <person name="Zeng Q."/>
            <person name="Gargeya S."/>
            <person name="Fitzgerald M."/>
            <person name="Haas B."/>
            <person name="Abouelleil A."/>
            <person name="Allen A.W."/>
            <person name="Alvarado L."/>
            <person name="Arachchi H.M."/>
            <person name="Berlin A.M."/>
            <person name="Chapman S.B."/>
            <person name="Gainer-Dewar J."/>
            <person name="Goldberg J."/>
            <person name="Griggs A."/>
            <person name="Gujja S."/>
            <person name="Hansen M."/>
            <person name="Howarth C."/>
            <person name="Imamovic A."/>
            <person name="Ireland A."/>
            <person name="Larimer J."/>
            <person name="McCowan C."/>
            <person name="Murphy C."/>
            <person name="Pearson M."/>
            <person name="Poon T.W."/>
            <person name="Priest M."/>
            <person name="Roberts A."/>
            <person name="Saif S."/>
            <person name="Shea T."/>
            <person name="Sisk P."/>
            <person name="Sykes S."/>
            <person name="Wortman J."/>
            <person name="Nusbaum C."/>
            <person name="Birren B."/>
        </authorList>
    </citation>
    <scope>NUCLEOTIDE SEQUENCE [LARGE SCALE GENOMIC DNA]</scope>
    <source>
        <strain evidence="16 17">ATCC 51939</strain>
    </source>
</reference>
<dbReference type="PANTHER" id="PTHR43297">
    <property type="entry name" value="OLIGOPEPTIDE TRANSPORT ATP-BINDING PROTEIN APPD"/>
    <property type="match status" value="1"/>
</dbReference>
<dbReference type="PATRIC" id="fig|1125699.3.peg.198"/>
<keyword evidence="11 13" id="KW-1133">Transmembrane helix</keyword>
<keyword evidence="6" id="KW-0997">Cell inner membrane</keyword>
<dbReference type="PROSITE" id="PS00211">
    <property type="entry name" value="ABC_TRANSPORTER_1"/>
    <property type="match status" value="1"/>
</dbReference>
<dbReference type="eggNOG" id="COG1173">
    <property type="taxonomic scope" value="Bacteria"/>
</dbReference>
<comment type="similarity">
    <text evidence="3">Belongs to the ABC transporter superfamily.</text>
</comment>
<evidence type="ECO:0000259" key="15">
    <source>
        <dbReference type="PROSITE" id="PS50928"/>
    </source>
</evidence>
<dbReference type="CDD" id="cd03257">
    <property type="entry name" value="ABC_NikE_OppD_transporters"/>
    <property type="match status" value="1"/>
</dbReference>
<dbReference type="SUPFAM" id="SSF52540">
    <property type="entry name" value="P-loop containing nucleoside triphosphate hydrolases"/>
    <property type="match status" value="1"/>
</dbReference>
<dbReference type="Pfam" id="PF00528">
    <property type="entry name" value="BPD_transp_1"/>
    <property type="match status" value="1"/>
</dbReference>
<sequence length="557" mass="59542">MKKKMNAALVAGLIMLLLIAAAAVFCGVLAPNNPYKINMSLRFAGSSGSMPLGADAYGRCVLSRLMYGARYSMGLAAAVIGSVALLATPLGILCAFRGGIADKLFVLSCDISMAMPPAVLVLAVVGVMGNGLANLLISAVFAYWGWYGRMVRSYTQNESGKTYIVYAKTAGLSALGIAAKHIFPNIAPNLIVLLAMGIGDAVLMISGFSFLGIGLPAGTPEWGAMLSEAKSSLIQSPRFAVYPGLCVLFSVCACNITGEGLRLFFSPYRSLRHHNSRSSGIQVERGSVIEEKTDRNTVLSAADLCIEYPNEPVKICNVNFSIKKGEIFALIGESGSGKTSVCKAILGLLEGQALQSGSILLCGRELLPLAQDEHRRINGRDIGYIMQNPHAALDPCMKIKNHFIETIKAHLPCSMRDAFYIGCERLRKAGLYEAARIMESYPHQLSGGMLQRVMIAIAFSLQPVLLVADEPTGALDAYNSRLITDLLVKTAETSHTTVLFASHDMNAVENIADTVAVMKNGKIVEYGAAKKILQSPRHAYTAELLAASRLGKEAAHA</sequence>
<proteinExistence type="inferred from homology"/>
<gene>
    <name evidence="16" type="ORF">HMPREF9194_00197</name>
</gene>
<evidence type="ECO:0000256" key="12">
    <source>
        <dbReference type="ARBA" id="ARBA00023136"/>
    </source>
</evidence>
<keyword evidence="17" id="KW-1185">Reference proteome</keyword>
<keyword evidence="9" id="KW-0067">ATP-binding</keyword>
<dbReference type="GO" id="GO:0005524">
    <property type="term" value="F:ATP binding"/>
    <property type="evidence" value="ECO:0007669"/>
    <property type="project" value="UniProtKB-KW"/>
</dbReference>
<feature type="transmembrane region" description="Helical" evidence="13">
    <location>
        <begin position="190"/>
        <end position="219"/>
    </location>
</feature>
<feature type="domain" description="ABC transporter" evidence="14">
    <location>
        <begin position="299"/>
        <end position="545"/>
    </location>
</feature>
<comment type="caution">
    <text evidence="16">The sequence shown here is derived from an EMBL/GenBank/DDBJ whole genome shotgun (WGS) entry which is preliminary data.</text>
</comment>
<dbReference type="AlphaFoldDB" id="S3KJ07"/>
<keyword evidence="5" id="KW-1003">Cell membrane</keyword>
<dbReference type="Proteomes" id="UP000014541">
    <property type="component" value="Unassembled WGS sequence"/>
</dbReference>
<feature type="domain" description="ABC transmembrane type-1" evidence="15">
    <location>
        <begin position="69"/>
        <end position="258"/>
    </location>
</feature>
<evidence type="ECO:0000256" key="2">
    <source>
        <dbReference type="ARBA" id="ARBA00004651"/>
    </source>
</evidence>
<evidence type="ECO:0008006" key="18">
    <source>
        <dbReference type="Google" id="ProtNLM"/>
    </source>
</evidence>
<dbReference type="SMART" id="SM00382">
    <property type="entry name" value="AAA"/>
    <property type="match status" value="1"/>
</dbReference>
<dbReference type="PROSITE" id="PS50893">
    <property type="entry name" value="ABC_TRANSPORTER_2"/>
    <property type="match status" value="1"/>
</dbReference>
<evidence type="ECO:0000256" key="4">
    <source>
        <dbReference type="ARBA" id="ARBA00022448"/>
    </source>
</evidence>
<organism evidence="16 17">
    <name type="scientific">Treponema maltophilum ATCC 51939</name>
    <dbReference type="NCBI Taxonomy" id="1125699"/>
    <lineage>
        <taxon>Bacteria</taxon>
        <taxon>Pseudomonadati</taxon>
        <taxon>Spirochaetota</taxon>
        <taxon>Spirochaetia</taxon>
        <taxon>Spirochaetales</taxon>
        <taxon>Treponemataceae</taxon>
        <taxon>Treponema</taxon>
    </lineage>
</organism>
<dbReference type="STRING" id="1125699.HMPREF9194_00197"/>
<keyword evidence="4 13" id="KW-0813">Transport</keyword>
<evidence type="ECO:0000313" key="16">
    <source>
        <dbReference type="EMBL" id="EPF32202.1"/>
    </source>
</evidence>
<evidence type="ECO:0000256" key="1">
    <source>
        <dbReference type="ARBA" id="ARBA00004417"/>
    </source>
</evidence>
<dbReference type="InterPro" id="IPR003593">
    <property type="entry name" value="AAA+_ATPase"/>
</dbReference>
<dbReference type="PANTHER" id="PTHR43297:SF14">
    <property type="entry name" value="ATPASE AAA-TYPE CORE DOMAIN-CONTAINING PROTEIN"/>
    <property type="match status" value="1"/>
</dbReference>
<protein>
    <recommendedName>
        <fullName evidence="18">ABC transporter domain-containing protein</fullName>
    </recommendedName>
</protein>
<dbReference type="InterPro" id="IPR027417">
    <property type="entry name" value="P-loop_NTPase"/>
</dbReference>
<dbReference type="Gene3D" id="1.10.3720.10">
    <property type="entry name" value="MetI-like"/>
    <property type="match status" value="1"/>
</dbReference>
<feature type="transmembrane region" description="Helical" evidence="13">
    <location>
        <begin position="163"/>
        <end position="183"/>
    </location>
</feature>
<evidence type="ECO:0000313" key="17">
    <source>
        <dbReference type="Proteomes" id="UP000014541"/>
    </source>
</evidence>
<keyword evidence="12 13" id="KW-0472">Membrane</keyword>